<gene>
    <name evidence="7" type="ORF">GFSPODELE1_LOCUS7143</name>
</gene>
<dbReference type="PANTHER" id="PTHR11785:SF498">
    <property type="entry name" value="HIGH-AFFINITY METHIONINE PERMEASE"/>
    <property type="match status" value="1"/>
</dbReference>
<protein>
    <recommendedName>
        <fullName evidence="9">Amino acid transporter</fullName>
    </recommendedName>
</protein>
<evidence type="ECO:0000256" key="2">
    <source>
        <dbReference type="ARBA" id="ARBA00022692"/>
    </source>
</evidence>
<proteinExistence type="predicted"/>
<dbReference type="Gene3D" id="1.20.1740.10">
    <property type="entry name" value="Amino acid/polyamine transporter I"/>
    <property type="match status" value="1"/>
</dbReference>
<evidence type="ECO:0000256" key="5">
    <source>
        <dbReference type="SAM" id="MobiDB-lite"/>
    </source>
</evidence>
<keyword evidence="3 6" id="KW-1133">Transmembrane helix</keyword>
<evidence type="ECO:0000313" key="7">
    <source>
        <dbReference type="EMBL" id="CAL1709011.1"/>
    </source>
</evidence>
<dbReference type="InterPro" id="IPR002293">
    <property type="entry name" value="AA/rel_permease1"/>
</dbReference>
<feature type="transmembrane region" description="Helical" evidence="6">
    <location>
        <begin position="480"/>
        <end position="503"/>
    </location>
</feature>
<feature type="transmembrane region" description="Helical" evidence="6">
    <location>
        <begin position="155"/>
        <end position="175"/>
    </location>
</feature>
<feature type="transmembrane region" description="Helical" evidence="6">
    <location>
        <begin position="547"/>
        <end position="568"/>
    </location>
</feature>
<evidence type="ECO:0000256" key="1">
    <source>
        <dbReference type="ARBA" id="ARBA00004141"/>
    </source>
</evidence>
<evidence type="ECO:0000313" key="8">
    <source>
        <dbReference type="Proteomes" id="UP001497453"/>
    </source>
</evidence>
<feature type="transmembrane region" description="Helical" evidence="6">
    <location>
        <begin position="229"/>
        <end position="248"/>
    </location>
</feature>
<feature type="transmembrane region" description="Helical" evidence="6">
    <location>
        <begin position="580"/>
        <end position="602"/>
    </location>
</feature>
<dbReference type="InterPro" id="IPR050598">
    <property type="entry name" value="AminoAcid_Transporter"/>
</dbReference>
<evidence type="ECO:0000256" key="4">
    <source>
        <dbReference type="ARBA" id="ARBA00023136"/>
    </source>
</evidence>
<feature type="transmembrane region" description="Helical" evidence="6">
    <location>
        <begin position="187"/>
        <end position="208"/>
    </location>
</feature>
<keyword evidence="4 6" id="KW-0472">Membrane</keyword>
<keyword evidence="8" id="KW-1185">Reference proteome</keyword>
<feature type="transmembrane region" description="Helical" evidence="6">
    <location>
        <begin position="341"/>
        <end position="362"/>
    </location>
</feature>
<sequence length="636" mass="70121">MLSLFITVNWQCRQHGELPWVSPAATPSFRCYPHSDLLSHSIHLIRSFLPSPFSQQVDLRRIADSDMSRSYSGHAGPSSSAPLQDREDAPLLRSGSPTNYGSNDIPDVEEIVVDASIKDSDGEQSISGALGDEGQNCTLLDGVPKEHRQLGTFSAAFLIFNRVIGTGIFATPSVILRSSGSVGLSLVLWLLGAIVAACGTAVYIELGTGIPRSGGEKNYLDFIYRRPRYLAICMYAMYAVFIGWSSASTSVFGEYALHALTSRTPSPISIRLTGLCCITFAFLLHSTHLNWAIRLQNALAVFKLVVLVVMALSGLAVLFGVRGFELDEPPRNFEWSTMWEGSLSGGTNAFVTGMYNVIWSFIGYSNANYALSEVKNPIRTMKIAAPLAMLSITLVYFLVNVAYYAVVSKEEILGSGRIAAALFFGKLWGDRTERILSGVVALSILGNTLAVLFSHGRVIQELGREGILPFSSFFASNKPFGAPMAGLFAQWFVNSILVVAVPAGDAYHFMLNTSTYPISLINTFVSLGVLLLKSSVLKYEWKPPFQAWWSITCFFFISNVFLVVAPLIPPARGFRPYERLPYWLHVLVAFSISLVGILYWYIRFVWLPSGGKYRLVRRQVVQEDGITRTVVKRLAL</sequence>
<evidence type="ECO:0000256" key="3">
    <source>
        <dbReference type="ARBA" id="ARBA00022989"/>
    </source>
</evidence>
<accession>A0ABP1DMD4</accession>
<name>A0ABP1DMD4_9APHY</name>
<evidence type="ECO:0000256" key="6">
    <source>
        <dbReference type="SAM" id="Phobius"/>
    </source>
</evidence>
<dbReference type="Pfam" id="PF13520">
    <property type="entry name" value="AA_permease_2"/>
    <property type="match status" value="1"/>
</dbReference>
<comment type="subcellular location">
    <subcellularLocation>
        <location evidence="1">Membrane</location>
        <topology evidence="1">Multi-pass membrane protein</topology>
    </subcellularLocation>
</comment>
<dbReference type="EMBL" id="OZ037948">
    <property type="protein sequence ID" value="CAL1709011.1"/>
    <property type="molecule type" value="Genomic_DNA"/>
</dbReference>
<keyword evidence="2 6" id="KW-0812">Transmembrane</keyword>
<dbReference type="Proteomes" id="UP001497453">
    <property type="component" value="Chromosome 5"/>
</dbReference>
<feature type="transmembrane region" description="Helical" evidence="6">
    <location>
        <begin position="268"/>
        <end position="286"/>
    </location>
</feature>
<feature type="transmembrane region" description="Helical" evidence="6">
    <location>
        <begin position="515"/>
        <end position="535"/>
    </location>
</feature>
<evidence type="ECO:0008006" key="9">
    <source>
        <dbReference type="Google" id="ProtNLM"/>
    </source>
</evidence>
<reference evidence="8" key="1">
    <citation type="submission" date="2024-04" db="EMBL/GenBank/DDBJ databases">
        <authorList>
            <person name="Shaw F."/>
            <person name="Minotto A."/>
        </authorList>
    </citation>
    <scope>NUCLEOTIDE SEQUENCE [LARGE SCALE GENOMIC DNA]</scope>
</reference>
<dbReference type="PANTHER" id="PTHR11785">
    <property type="entry name" value="AMINO ACID TRANSPORTER"/>
    <property type="match status" value="1"/>
</dbReference>
<organism evidence="7 8">
    <name type="scientific">Somion occarium</name>
    <dbReference type="NCBI Taxonomy" id="3059160"/>
    <lineage>
        <taxon>Eukaryota</taxon>
        <taxon>Fungi</taxon>
        <taxon>Dikarya</taxon>
        <taxon>Basidiomycota</taxon>
        <taxon>Agaricomycotina</taxon>
        <taxon>Agaricomycetes</taxon>
        <taxon>Polyporales</taxon>
        <taxon>Cerrenaceae</taxon>
        <taxon>Somion</taxon>
    </lineage>
</organism>
<feature type="transmembrane region" description="Helical" evidence="6">
    <location>
        <begin position="383"/>
        <end position="406"/>
    </location>
</feature>
<feature type="region of interest" description="Disordered" evidence="5">
    <location>
        <begin position="68"/>
        <end position="105"/>
    </location>
</feature>
<feature type="transmembrane region" description="Helical" evidence="6">
    <location>
        <begin position="298"/>
        <end position="321"/>
    </location>
</feature>